<evidence type="ECO:0000256" key="1">
    <source>
        <dbReference type="SAM" id="SignalP"/>
    </source>
</evidence>
<comment type="caution">
    <text evidence="2">The sequence shown here is derived from an EMBL/GenBank/DDBJ whole genome shotgun (WGS) entry which is preliminary data.</text>
</comment>
<dbReference type="EMBL" id="BMAU01021353">
    <property type="protein sequence ID" value="GFY19507.1"/>
    <property type="molecule type" value="Genomic_DNA"/>
</dbReference>
<feature type="signal peptide" evidence="1">
    <location>
        <begin position="1"/>
        <end position="16"/>
    </location>
</feature>
<feature type="chain" id="PRO_5036454321" evidence="1">
    <location>
        <begin position="17"/>
        <end position="127"/>
    </location>
</feature>
<gene>
    <name evidence="2" type="ORF">TNCV_4646801</name>
</gene>
<proteinExistence type="predicted"/>
<sequence>MLKMTAIHLLASLGSGQQVMEGRSKLDCWNCCNLVRNVQMLFSKTMKVVVIRLRLEGSPQKVIAHSQVKIPGSEIRLTSANNSVRSDYVNGIYWLHVTALAEWSLSRIRGQSVMSLSPETTEDLPCE</sequence>
<evidence type="ECO:0000313" key="2">
    <source>
        <dbReference type="EMBL" id="GFY19507.1"/>
    </source>
</evidence>
<accession>A0A8X6VI37</accession>
<reference evidence="2" key="1">
    <citation type="submission" date="2020-08" db="EMBL/GenBank/DDBJ databases">
        <title>Multicomponent nature underlies the extraordinary mechanical properties of spider dragline silk.</title>
        <authorList>
            <person name="Kono N."/>
            <person name="Nakamura H."/>
            <person name="Mori M."/>
            <person name="Yoshida Y."/>
            <person name="Ohtoshi R."/>
            <person name="Malay A.D."/>
            <person name="Moran D.A.P."/>
            <person name="Tomita M."/>
            <person name="Numata K."/>
            <person name="Arakawa K."/>
        </authorList>
    </citation>
    <scope>NUCLEOTIDE SEQUENCE</scope>
</reference>
<protein>
    <submittedName>
        <fullName evidence="2">Uncharacterized protein</fullName>
    </submittedName>
</protein>
<keyword evidence="1" id="KW-0732">Signal</keyword>
<name>A0A8X6VI37_TRICX</name>
<evidence type="ECO:0000313" key="3">
    <source>
        <dbReference type="Proteomes" id="UP000887159"/>
    </source>
</evidence>
<dbReference type="AlphaFoldDB" id="A0A8X6VI37"/>
<organism evidence="2 3">
    <name type="scientific">Trichonephila clavipes</name>
    <name type="common">Golden silk orbweaver</name>
    <name type="synonym">Nephila clavipes</name>
    <dbReference type="NCBI Taxonomy" id="2585209"/>
    <lineage>
        <taxon>Eukaryota</taxon>
        <taxon>Metazoa</taxon>
        <taxon>Ecdysozoa</taxon>
        <taxon>Arthropoda</taxon>
        <taxon>Chelicerata</taxon>
        <taxon>Arachnida</taxon>
        <taxon>Araneae</taxon>
        <taxon>Araneomorphae</taxon>
        <taxon>Entelegynae</taxon>
        <taxon>Araneoidea</taxon>
        <taxon>Nephilidae</taxon>
        <taxon>Trichonephila</taxon>
    </lineage>
</organism>
<keyword evidence="3" id="KW-1185">Reference proteome</keyword>
<dbReference type="Proteomes" id="UP000887159">
    <property type="component" value="Unassembled WGS sequence"/>
</dbReference>